<comment type="pathway">
    <text evidence="3">Aromatic compound metabolism; melatonin biosynthesis; melatonin from serotonin: step 1/2.</text>
</comment>
<dbReference type="InterPro" id="IPR016181">
    <property type="entry name" value="Acyl_CoA_acyltransferase"/>
</dbReference>
<comment type="catalytic activity">
    <reaction evidence="6">
        <text>dopamine + (9Z)-octadecenoyl-CoA = N-(9Z-octadecanoyl)-dopamine + CoA + H(+)</text>
        <dbReference type="Rhea" id="RHEA:51380"/>
        <dbReference type="ChEBI" id="CHEBI:15378"/>
        <dbReference type="ChEBI" id="CHEBI:31883"/>
        <dbReference type="ChEBI" id="CHEBI:57287"/>
        <dbReference type="ChEBI" id="CHEBI:57387"/>
        <dbReference type="ChEBI" id="CHEBI:59905"/>
    </reaction>
    <physiologicalReaction direction="left-to-right" evidence="6">
        <dbReference type="Rhea" id="RHEA:51381"/>
    </physiologicalReaction>
</comment>
<dbReference type="SUPFAM" id="SSF55729">
    <property type="entry name" value="Acyl-CoA N-acyltransferases (Nat)"/>
    <property type="match status" value="1"/>
</dbReference>
<feature type="domain" description="N-acetyltransferase" evidence="14">
    <location>
        <begin position="93"/>
        <end position="211"/>
    </location>
</feature>
<dbReference type="PANTHER" id="PTHR20905:SF1">
    <property type="entry name" value="AT07410P-RELATED"/>
    <property type="match status" value="1"/>
</dbReference>
<comment type="catalytic activity">
    <reaction evidence="7">
        <text>serotonin + octadecanoyl-CoA = N-octadecanoyl-serotonin + CoA + H(+)</text>
        <dbReference type="Rhea" id="RHEA:51400"/>
        <dbReference type="ChEBI" id="CHEBI:15378"/>
        <dbReference type="ChEBI" id="CHEBI:57287"/>
        <dbReference type="ChEBI" id="CHEBI:57394"/>
        <dbReference type="ChEBI" id="CHEBI:134065"/>
        <dbReference type="ChEBI" id="CHEBI:350546"/>
    </reaction>
    <physiologicalReaction direction="left-to-right" evidence="7">
        <dbReference type="Rhea" id="RHEA:51401"/>
    </physiologicalReaction>
</comment>
<dbReference type="AlphaFoldDB" id="A0A9N9QNM5"/>
<evidence type="ECO:0000256" key="1">
    <source>
        <dbReference type="ARBA" id="ARBA00022679"/>
    </source>
</evidence>
<evidence type="ECO:0000256" key="11">
    <source>
        <dbReference type="ARBA" id="ARBA00052178"/>
    </source>
</evidence>
<dbReference type="Proteomes" id="UP001152799">
    <property type="component" value="Chromosome 3"/>
</dbReference>
<evidence type="ECO:0000256" key="3">
    <source>
        <dbReference type="ARBA" id="ARBA00037926"/>
    </source>
</evidence>
<dbReference type="EC" id="2.3.1.87" evidence="5"/>
<reference evidence="15" key="1">
    <citation type="submission" date="2022-01" db="EMBL/GenBank/DDBJ databases">
        <authorList>
            <person name="King R."/>
        </authorList>
    </citation>
    <scope>NUCLEOTIDE SEQUENCE</scope>
</reference>
<sequence>MSPIFGNIIFKILGNFQHHEKHSHARRLLSIFSRKSKIEETSPYIIVRANTKDYDQILKVMHESYYANEPTVASLKIPPNPFMDERALRAMAKGYTLVARCKHNGCIVGACINEAAHPWDPEIDEKLSCGIENENIKKLIMFYAYLMKAPDLWRCLGVGTVYEMAYLFVKRQHRKKGLAFRLMQESKTLGADSGFPVLRCDATSVHTAKICERLGMQKVAEIPYCSYLDHNLEPVFNPPWPHEGVQTFCDCAPQYNELKKKIQTRKSLFSLEKSKDKYT</sequence>
<evidence type="ECO:0000259" key="14">
    <source>
        <dbReference type="Pfam" id="PF00583"/>
    </source>
</evidence>
<evidence type="ECO:0000256" key="10">
    <source>
        <dbReference type="ARBA" id="ARBA00051823"/>
    </source>
</evidence>
<gene>
    <name evidence="15" type="ORF">CEUTPL_LOCUS7324</name>
</gene>
<organism evidence="15 16">
    <name type="scientific">Ceutorhynchus assimilis</name>
    <name type="common">cabbage seed weevil</name>
    <dbReference type="NCBI Taxonomy" id="467358"/>
    <lineage>
        <taxon>Eukaryota</taxon>
        <taxon>Metazoa</taxon>
        <taxon>Ecdysozoa</taxon>
        <taxon>Arthropoda</taxon>
        <taxon>Hexapoda</taxon>
        <taxon>Insecta</taxon>
        <taxon>Pterygota</taxon>
        <taxon>Neoptera</taxon>
        <taxon>Endopterygota</taxon>
        <taxon>Coleoptera</taxon>
        <taxon>Polyphaga</taxon>
        <taxon>Cucujiformia</taxon>
        <taxon>Curculionidae</taxon>
        <taxon>Ceutorhynchinae</taxon>
        <taxon>Ceutorhynchus</taxon>
    </lineage>
</organism>
<evidence type="ECO:0000256" key="12">
    <source>
        <dbReference type="ARBA" id="ARBA00052335"/>
    </source>
</evidence>
<evidence type="ECO:0000256" key="8">
    <source>
        <dbReference type="ARBA" id="ARBA00051284"/>
    </source>
</evidence>
<evidence type="ECO:0000256" key="13">
    <source>
        <dbReference type="ARBA" id="ARBA00052491"/>
    </source>
</evidence>
<evidence type="ECO:0000256" key="9">
    <source>
        <dbReference type="ARBA" id="ARBA00051711"/>
    </source>
</evidence>
<evidence type="ECO:0000256" key="7">
    <source>
        <dbReference type="ARBA" id="ARBA00050849"/>
    </source>
</evidence>
<evidence type="ECO:0000256" key="2">
    <source>
        <dbReference type="ARBA" id="ARBA00023315"/>
    </source>
</evidence>
<comment type="similarity">
    <text evidence="4">Belongs to the acetyltransferase family. AANAT subfamily.</text>
</comment>
<proteinExistence type="inferred from homology"/>
<dbReference type="PANTHER" id="PTHR20905">
    <property type="entry name" value="N-ACETYLTRANSFERASE-RELATED"/>
    <property type="match status" value="1"/>
</dbReference>
<dbReference type="FunFam" id="3.40.630.30:FF:000046">
    <property type="entry name" value="Dopamine N-acetyltransferase"/>
    <property type="match status" value="1"/>
</dbReference>
<name>A0A9N9QNM5_9CUCU</name>
<comment type="catalytic activity">
    <reaction evidence="11">
        <text>serotonin + hexadecanoyl-CoA = N-hexadecanoyl-serotonin + CoA + H(+)</text>
        <dbReference type="Rhea" id="RHEA:51384"/>
        <dbReference type="ChEBI" id="CHEBI:15378"/>
        <dbReference type="ChEBI" id="CHEBI:57287"/>
        <dbReference type="ChEBI" id="CHEBI:57379"/>
        <dbReference type="ChEBI" id="CHEBI:134059"/>
        <dbReference type="ChEBI" id="CHEBI:350546"/>
    </reaction>
    <physiologicalReaction direction="left-to-right" evidence="11">
        <dbReference type="Rhea" id="RHEA:51385"/>
    </physiologicalReaction>
</comment>
<accession>A0A9N9QNM5</accession>
<dbReference type="Gene3D" id="3.40.630.30">
    <property type="match status" value="1"/>
</dbReference>
<comment type="catalytic activity">
    <reaction evidence="12">
        <text>dopamine + hexadecanoyl-CoA = N-hexadecanoyl-dopamine + CoA + H(+)</text>
        <dbReference type="Rhea" id="RHEA:51376"/>
        <dbReference type="ChEBI" id="CHEBI:15378"/>
        <dbReference type="ChEBI" id="CHEBI:57287"/>
        <dbReference type="ChEBI" id="CHEBI:57379"/>
        <dbReference type="ChEBI" id="CHEBI:59905"/>
        <dbReference type="ChEBI" id="CHEBI:134058"/>
    </reaction>
    <physiologicalReaction direction="left-to-right" evidence="12">
        <dbReference type="Rhea" id="RHEA:51377"/>
    </physiologicalReaction>
</comment>
<dbReference type="CDD" id="cd04301">
    <property type="entry name" value="NAT_SF"/>
    <property type="match status" value="1"/>
</dbReference>
<dbReference type="InterPro" id="IPR000182">
    <property type="entry name" value="GNAT_dom"/>
</dbReference>
<comment type="catalytic activity">
    <reaction evidence="13">
        <text>serotonin + acetyl-CoA = N-acetylserotonin + CoA + H(+)</text>
        <dbReference type="Rhea" id="RHEA:25217"/>
        <dbReference type="ChEBI" id="CHEBI:15378"/>
        <dbReference type="ChEBI" id="CHEBI:17697"/>
        <dbReference type="ChEBI" id="CHEBI:57287"/>
        <dbReference type="ChEBI" id="CHEBI:57288"/>
        <dbReference type="ChEBI" id="CHEBI:350546"/>
        <dbReference type="EC" id="2.3.1.87"/>
    </reaction>
    <physiologicalReaction direction="left-to-right" evidence="13">
        <dbReference type="Rhea" id="RHEA:25218"/>
    </physiologicalReaction>
</comment>
<keyword evidence="1" id="KW-0808">Transferase</keyword>
<comment type="catalytic activity">
    <reaction evidence="8">
        <text>serotonin + (5Z,8Z,11Z,14Z)-eicosatetraenoyl-CoA = N-[(5Z,8Z,11Z,14Z)-eicosatetraenoyl]-serotonin + CoA + H(+)</text>
        <dbReference type="Rhea" id="RHEA:51396"/>
        <dbReference type="ChEBI" id="CHEBI:15378"/>
        <dbReference type="ChEBI" id="CHEBI:57287"/>
        <dbReference type="ChEBI" id="CHEBI:57368"/>
        <dbReference type="ChEBI" id="CHEBI:132255"/>
        <dbReference type="ChEBI" id="CHEBI:350546"/>
    </reaction>
    <physiologicalReaction direction="left-to-right" evidence="8">
        <dbReference type="Rhea" id="RHEA:51397"/>
    </physiologicalReaction>
</comment>
<evidence type="ECO:0000256" key="6">
    <source>
        <dbReference type="ARBA" id="ARBA00050189"/>
    </source>
</evidence>
<evidence type="ECO:0000313" key="16">
    <source>
        <dbReference type="Proteomes" id="UP001152799"/>
    </source>
</evidence>
<keyword evidence="2" id="KW-0012">Acyltransferase</keyword>
<comment type="catalytic activity">
    <reaction evidence="10">
        <text>serotonin + (9Z)-octadecenoyl-CoA = N-(9Z-octadecenoyl)-serotonin + CoA + H(+)</text>
        <dbReference type="Rhea" id="RHEA:51392"/>
        <dbReference type="ChEBI" id="CHEBI:15378"/>
        <dbReference type="ChEBI" id="CHEBI:57287"/>
        <dbReference type="ChEBI" id="CHEBI:57387"/>
        <dbReference type="ChEBI" id="CHEBI:134064"/>
        <dbReference type="ChEBI" id="CHEBI:350546"/>
    </reaction>
    <physiologicalReaction direction="left-to-right" evidence="10">
        <dbReference type="Rhea" id="RHEA:51393"/>
    </physiologicalReaction>
</comment>
<evidence type="ECO:0000256" key="4">
    <source>
        <dbReference type="ARBA" id="ARBA00038182"/>
    </source>
</evidence>
<keyword evidence="16" id="KW-1185">Reference proteome</keyword>
<evidence type="ECO:0000313" key="15">
    <source>
        <dbReference type="EMBL" id="CAG9766751.1"/>
    </source>
</evidence>
<dbReference type="Pfam" id="PF00583">
    <property type="entry name" value="Acetyltransf_1"/>
    <property type="match status" value="1"/>
</dbReference>
<dbReference type="EMBL" id="OU892279">
    <property type="protein sequence ID" value="CAG9766751.1"/>
    <property type="molecule type" value="Genomic_DNA"/>
</dbReference>
<comment type="catalytic activity">
    <reaction evidence="9">
        <text>dopamine + acetyl-CoA = N-acetyldopamine + CoA + H(+)</text>
        <dbReference type="Rhea" id="RHEA:51388"/>
        <dbReference type="ChEBI" id="CHEBI:15378"/>
        <dbReference type="ChEBI" id="CHEBI:57287"/>
        <dbReference type="ChEBI" id="CHEBI:57288"/>
        <dbReference type="ChEBI" id="CHEBI:59905"/>
        <dbReference type="ChEBI" id="CHEBI:125678"/>
    </reaction>
    <physiologicalReaction direction="left-to-right" evidence="9">
        <dbReference type="Rhea" id="RHEA:51389"/>
    </physiologicalReaction>
</comment>
<dbReference type="OrthoDB" id="41532at2759"/>
<protein>
    <recommendedName>
        <fullName evidence="5">aralkylamine N-acetyltransferase</fullName>
        <ecNumber evidence="5">2.3.1.87</ecNumber>
    </recommendedName>
</protein>
<evidence type="ECO:0000256" key="5">
    <source>
        <dbReference type="ARBA" id="ARBA00039114"/>
    </source>
</evidence>
<dbReference type="GO" id="GO:0004059">
    <property type="term" value="F:aralkylamine N-acetyltransferase activity"/>
    <property type="evidence" value="ECO:0007669"/>
    <property type="project" value="UniProtKB-EC"/>
</dbReference>